<protein>
    <submittedName>
        <fullName evidence="2">Uncharacterized protein</fullName>
    </submittedName>
</protein>
<dbReference type="KEGG" id="sste:SAMEA4384403_2101"/>
<dbReference type="EMBL" id="LT906462">
    <property type="protein sequence ID" value="SNV76951.1"/>
    <property type="molecule type" value="Genomic_DNA"/>
</dbReference>
<dbReference type="RefSeq" id="WP_095089339.1">
    <property type="nucleotide sequence ID" value="NZ_BMDM01000001.1"/>
</dbReference>
<reference evidence="2 3" key="1">
    <citation type="submission" date="2017-06" db="EMBL/GenBank/DDBJ databases">
        <authorList>
            <consortium name="Pathogen Informatics"/>
        </authorList>
    </citation>
    <scope>NUCLEOTIDE SEQUENCE [LARGE SCALE GENOMIC DNA]</scope>
    <source>
        <strain evidence="2 3">NCTC13839</strain>
    </source>
</reference>
<keyword evidence="1" id="KW-0472">Membrane</keyword>
<keyword evidence="3" id="KW-1185">Reference proteome</keyword>
<feature type="transmembrane region" description="Helical" evidence="1">
    <location>
        <begin position="6"/>
        <end position="23"/>
    </location>
</feature>
<proteinExistence type="predicted"/>
<evidence type="ECO:0000313" key="2">
    <source>
        <dbReference type="EMBL" id="SNV76951.1"/>
    </source>
</evidence>
<accession>A0A240A0G8</accession>
<evidence type="ECO:0000313" key="3">
    <source>
        <dbReference type="Proteomes" id="UP000242084"/>
    </source>
</evidence>
<organism evidence="2 3">
    <name type="scientific">Mammaliicoccus stepanovicii</name>
    <dbReference type="NCBI Taxonomy" id="643214"/>
    <lineage>
        <taxon>Bacteria</taxon>
        <taxon>Bacillati</taxon>
        <taxon>Bacillota</taxon>
        <taxon>Bacilli</taxon>
        <taxon>Bacillales</taxon>
        <taxon>Staphylococcaceae</taxon>
        <taxon>Mammaliicoccus</taxon>
    </lineage>
</organism>
<keyword evidence="1" id="KW-0812">Transmembrane</keyword>
<keyword evidence="1" id="KW-1133">Transmembrane helix</keyword>
<name>A0A240A0G8_9STAP</name>
<feature type="transmembrane region" description="Helical" evidence="1">
    <location>
        <begin position="35"/>
        <end position="57"/>
    </location>
</feature>
<sequence length="71" mass="8588">MFLALLYLIIVIVLLFYLKRFVLGELRKEKNKQSFAYLYIGFVIVIIFVGLFVYQLMHVFIDLTDVFYRKQ</sequence>
<evidence type="ECO:0000256" key="1">
    <source>
        <dbReference type="SAM" id="Phobius"/>
    </source>
</evidence>
<gene>
    <name evidence="2" type="ORF">SAMEA4384403_02101</name>
</gene>
<dbReference type="Proteomes" id="UP000242084">
    <property type="component" value="Chromosome 1"/>
</dbReference>
<dbReference type="AlphaFoldDB" id="A0A240A0G8"/>